<dbReference type="AlphaFoldDB" id="A0AAD5PM38"/>
<dbReference type="EMBL" id="JAIXMP010000001">
    <property type="protein sequence ID" value="KAI9278354.1"/>
    <property type="molecule type" value="Genomic_DNA"/>
</dbReference>
<feature type="compositionally biased region" description="Low complexity" evidence="1">
    <location>
        <begin position="69"/>
        <end position="79"/>
    </location>
</feature>
<reference evidence="2" key="2">
    <citation type="submission" date="2023-02" db="EMBL/GenBank/DDBJ databases">
        <authorList>
            <consortium name="DOE Joint Genome Institute"/>
            <person name="Mondo S.J."/>
            <person name="Chang Y."/>
            <person name="Wang Y."/>
            <person name="Ahrendt S."/>
            <person name="Andreopoulos W."/>
            <person name="Barry K."/>
            <person name="Beard J."/>
            <person name="Benny G.L."/>
            <person name="Blankenship S."/>
            <person name="Bonito G."/>
            <person name="Cuomo C."/>
            <person name="Desiro A."/>
            <person name="Gervers K.A."/>
            <person name="Hundley H."/>
            <person name="Kuo A."/>
            <person name="LaButti K."/>
            <person name="Lang B.F."/>
            <person name="Lipzen A."/>
            <person name="O'Donnell K."/>
            <person name="Pangilinan J."/>
            <person name="Reynolds N."/>
            <person name="Sandor L."/>
            <person name="Smith M.W."/>
            <person name="Tsang A."/>
            <person name="Grigoriev I.V."/>
            <person name="Stajich J.E."/>
            <person name="Spatafora J.W."/>
        </authorList>
    </citation>
    <scope>NUCLEOTIDE SEQUENCE</scope>
    <source>
        <strain evidence="2">RSA 2281</strain>
    </source>
</reference>
<accession>A0AAD5PM38</accession>
<comment type="caution">
    <text evidence="2">The sequence shown here is derived from an EMBL/GenBank/DDBJ whole genome shotgun (WGS) entry which is preliminary data.</text>
</comment>
<evidence type="ECO:0000313" key="3">
    <source>
        <dbReference type="Proteomes" id="UP001209540"/>
    </source>
</evidence>
<gene>
    <name evidence="2" type="ORF">BDA99DRAFT_4322</name>
</gene>
<organism evidence="2 3">
    <name type="scientific">Phascolomyces articulosus</name>
    <dbReference type="NCBI Taxonomy" id="60185"/>
    <lineage>
        <taxon>Eukaryota</taxon>
        <taxon>Fungi</taxon>
        <taxon>Fungi incertae sedis</taxon>
        <taxon>Mucoromycota</taxon>
        <taxon>Mucoromycotina</taxon>
        <taxon>Mucoromycetes</taxon>
        <taxon>Mucorales</taxon>
        <taxon>Lichtheimiaceae</taxon>
        <taxon>Phascolomyces</taxon>
    </lineage>
</organism>
<evidence type="ECO:0000256" key="1">
    <source>
        <dbReference type="SAM" id="MobiDB-lite"/>
    </source>
</evidence>
<evidence type="ECO:0000313" key="2">
    <source>
        <dbReference type="EMBL" id="KAI9278354.1"/>
    </source>
</evidence>
<feature type="compositionally biased region" description="Basic and acidic residues" evidence="1">
    <location>
        <begin position="108"/>
        <end position="117"/>
    </location>
</feature>
<feature type="region of interest" description="Disordered" evidence="1">
    <location>
        <begin position="1"/>
        <end position="84"/>
    </location>
</feature>
<feature type="compositionally biased region" description="Low complexity" evidence="1">
    <location>
        <begin position="20"/>
        <end position="33"/>
    </location>
</feature>
<reference evidence="2" key="1">
    <citation type="journal article" date="2022" name="IScience">
        <title>Evolution of zygomycete secretomes and the origins of terrestrial fungal ecologies.</title>
        <authorList>
            <person name="Chang Y."/>
            <person name="Wang Y."/>
            <person name="Mondo S."/>
            <person name="Ahrendt S."/>
            <person name="Andreopoulos W."/>
            <person name="Barry K."/>
            <person name="Beard J."/>
            <person name="Benny G.L."/>
            <person name="Blankenship S."/>
            <person name="Bonito G."/>
            <person name="Cuomo C."/>
            <person name="Desiro A."/>
            <person name="Gervers K.A."/>
            <person name="Hundley H."/>
            <person name="Kuo A."/>
            <person name="LaButti K."/>
            <person name="Lang B.F."/>
            <person name="Lipzen A."/>
            <person name="O'Donnell K."/>
            <person name="Pangilinan J."/>
            <person name="Reynolds N."/>
            <person name="Sandor L."/>
            <person name="Smith M.E."/>
            <person name="Tsang A."/>
            <person name="Grigoriev I.V."/>
            <person name="Stajich J.E."/>
            <person name="Spatafora J.W."/>
        </authorList>
    </citation>
    <scope>NUCLEOTIDE SEQUENCE</scope>
    <source>
        <strain evidence="2">RSA 2281</strain>
    </source>
</reference>
<proteinExistence type="predicted"/>
<keyword evidence="3" id="KW-1185">Reference proteome</keyword>
<feature type="compositionally biased region" description="Polar residues" evidence="1">
    <location>
        <begin position="118"/>
        <end position="156"/>
    </location>
</feature>
<protein>
    <submittedName>
        <fullName evidence="2">Uncharacterized protein</fullName>
    </submittedName>
</protein>
<name>A0AAD5PM38_9FUNG</name>
<sequence length="216" mass="24478">MLRQRALASMRVAKDQQLDSMNKMMPNSSSNTSVPSIRESLATLRPMNLSGENRSSKARKTDYTSTPSQQQQQNQQPDQGTRDPRLLRLIEPSVITNYLASPSGIGRSTEHLPRQREATQQFQNNVRSFPSTDTARSRNVSLERSNGFPTSSSINRSVPVKRKIQEEEKEEDTDQFFDALDHWVGKYREDMEYAEGQDPDTKVDPSATLSWISGII</sequence>
<dbReference type="Proteomes" id="UP001209540">
    <property type="component" value="Unassembled WGS sequence"/>
</dbReference>
<feature type="region of interest" description="Disordered" evidence="1">
    <location>
        <begin position="99"/>
        <end position="174"/>
    </location>
</feature>